<accession>A0A972GWR6</accession>
<reference evidence="1" key="1">
    <citation type="submission" date="2019-10" db="EMBL/GenBank/DDBJ databases">
        <title>Description of Paenibacillus glebae sp. nov.</title>
        <authorList>
            <person name="Carlier A."/>
            <person name="Qi S."/>
        </authorList>
    </citation>
    <scope>NUCLEOTIDE SEQUENCE</scope>
    <source>
        <strain evidence="1">LMG 31456</strain>
    </source>
</reference>
<evidence type="ECO:0000313" key="2">
    <source>
        <dbReference type="Proteomes" id="UP000641588"/>
    </source>
</evidence>
<name>A0A972GWR6_9BACL</name>
<proteinExistence type="predicted"/>
<protein>
    <submittedName>
        <fullName evidence="1">Uncharacterized protein</fullName>
    </submittedName>
</protein>
<dbReference type="EMBL" id="WHOD01000071">
    <property type="protein sequence ID" value="NOU95583.1"/>
    <property type="molecule type" value="Genomic_DNA"/>
</dbReference>
<dbReference type="RefSeq" id="WP_171653803.1">
    <property type="nucleotide sequence ID" value="NZ_WHOD01000071.1"/>
</dbReference>
<comment type="caution">
    <text evidence="1">The sequence shown here is derived from an EMBL/GenBank/DDBJ whole genome shotgun (WGS) entry which is preliminary data.</text>
</comment>
<gene>
    <name evidence="1" type="ORF">GC093_20455</name>
</gene>
<organism evidence="1 2">
    <name type="scientific">Paenibacillus foliorum</name>
    <dbReference type="NCBI Taxonomy" id="2654974"/>
    <lineage>
        <taxon>Bacteria</taxon>
        <taxon>Bacillati</taxon>
        <taxon>Bacillota</taxon>
        <taxon>Bacilli</taxon>
        <taxon>Bacillales</taxon>
        <taxon>Paenibacillaceae</taxon>
        <taxon>Paenibacillus</taxon>
    </lineage>
</organism>
<dbReference type="AlphaFoldDB" id="A0A972GWR6"/>
<keyword evidence="2" id="KW-1185">Reference proteome</keyword>
<dbReference type="Proteomes" id="UP000641588">
    <property type="component" value="Unassembled WGS sequence"/>
</dbReference>
<sequence length="169" mass="18428">MGFTFPTDARQKAGAVKVTADGNNFYIPTVIFSSDGITPISISNPIAMKNASVNNEHVANTPIAWDGLKLFDFVNVPATLSSGLFIKIDNNGQFRDLTVTFELEVASGVWMQWYDAYGIEYSFNASGNSRRVYGGIPPFAKYIRGRLKLKAAAAPINGTQTIVQVQEVI</sequence>
<evidence type="ECO:0000313" key="1">
    <source>
        <dbReference type="EMBL" id="NOU95583.1"/>
    </source>
</evidence>